<gene>
    <name evidence="3" type="ORF">GCM10025783_13310</name>
</gene>
<dbReference type="InterPro" id="IPR029044">
    <property type="entry name" value="Nucleotide-diphossugar_trans"/>
</dbReference>
<dbReference type="InterPro" id="IPR040492">
    <property type="entry name" value="GlfT2_N"/>
</dbReference>
<dbReference type="EMBL" id="BAABLP010000002">
    <property type="protein sequence ID" value="GAA4743119.1"/>
    <property type="molecule type" value="Genomic_DNA"/>
</dbReference>
<accession>A0ABP8Z012</accession>
<evidence type="ECO:0000259" key="2">
    <source>
        <dbReference type="Pfam" id="PF19320"/>
    </source>
</evidence>
<dbReference type="Pfam" id="PF19320">
    <property type="entry name" value="GlfT2_domain3"/>
    <property type="match status" value="1"/>
</dbReference>
<dbReference type="CDD" id="cd00761">
    <property type="entry name" value="Glyco_tranf_GTA_type"/>
    <property type="match status" value="1"/>
</dbReference>
<organism evidence="3 4">
    <name type="scientific">Amnibacterium soli</name>
    <dbReference type="NCBI Taxonomy" id="1282736"/>
    <lineage>
        <taxon>Bacteria</taxon>
        <taxon>Bacillati</taxon>
        <taxon>Actinomycetota</taxon>
        <taxon>Actinomycetes</taxon>
        <taxon>Micrococcales</taxon>
        <taxon>Microbacteriaceae</taxon>
        <taxon>Amnibacterium</taxon>
    </lineage>
</organism>
<feature type="domain" description="Galactofuranosyltransferase GlfT2 N-terminal" evidence="1">
    <location>
        <begin position="51"/>
        <end position="157"/>
    </location>
</feature>
<evidence type="ECO:0000259" key="1">
    <source>
        <dbReference type="Pfam" id="PF17994"/>
    </source>
</evidence>
<dbReference type="Pfam" id="PF13641">
    <property type="entry name" value="Glyco_tranf_2_3"/>
    <property type="match status" value="1"/>
</dbReference>
<reference evidence="4" key="1">
    <citation type="journal article" date="2019" name="Int. J. Syst. Evol. Microbiol.">
        <title>The Global Catalogue of Microorganisms (GCM) 10K type strain sequencing project: providing services to taxonomists for standard genome sequencing and annotation.</title>
        <authorList>
            <consortium name="The Broad Institute Genomics Platform"/>
            <consortium name="The Broad Institute Genome Sequencing Center for Infectious Disease"/>
            <person name="Wu L."/>
            <person name="Ma J."/>
        </authorList>
    </citation>
    <scope>NUCLEOTIDE SEQUENCE [LARGE SCALE GENOMIC DNA]</scope>
    <source>
        <strain evidence="4">JCM 19015</strain>
    </source>
</reference>
<feature type="domain" description="Galactofuranosyltransferase-2 C-terminal" evidence="2">
    <location>
        <begin position="439"/>
        <end position="614"/>
    </location>
</feature>
<dbReference type="SUPFAM" id="SSF53448">
    <property type="entry name" value="Nucleotide-diphospho-sugar transferases"/>
    <property type="match status" value="1"/>
</dbReference>
<protein>
    <submittedName>
        <fullName evidence="3">Glycosyltransferase</fullName>
    </submittedName>
</protein>
<comment type="caution">
    <text evidence="3">The sequence shown here is derived from an EMBL/GenBank/DDBJ whole genome shotgun (WGS) entry which is preliminary data.</text>
</comment>
<dbReference type="RefSeq" id="WP_345480265.1">
    <property type="nucleotide sequence ID" value="NZ_BAABLP010000002.1"/>
</dbReference>
<name>A0ABP8Z012_9MICO</name>
<proteinExistence type="predicted"/>
<evidence type="ECO:0000313" key="4">
    <source>
        <dbReference type="Proteomes" id="UP001500121"/>
    </source>
</evidence>
<dbReference type="Gene3D" id="3.90.550.60">
    <property type="match status" value="1"/>
</dbReference>
<dbReference type="Pfam" id="PF17994">
    <property type="entry name" value="Glft2_N"/>
    <property type="match status" value="1"/>
</dbReference>
<dbReference type="Proteomes" id="UP001500121">
    <property type="component" value="Unassembled WGS sequence"/>
</dbReference>
<dbReference type="InterPro" id="IPR045699">
    <property type="entry name" value="GlfT2_C"/>
</dbReference>
<evidence type="ECO:0000313" key="3">
    <source>
        <dbReference type="EMBL" id="GAA4743119.1"/>
    </source>
</evidence>
<sequence>MAAHHQHEDPTGIVWTPVQDVIGPLDGGVSADALYARGARFGDAAPTPSGVRARLHVPAGASASFGAYFNAFPAAVWRHATTATRALLSLRLSGPAVVSVVRSDARGARVDEQRHAVGDDGAFDLELALGEPSGGVLWFEVAAAAAEVEVRSGTWSVDVAPVRGGRAVLGMPTVDRGPFVAANLRRFASAPDLLRQVLRIVVVDQGRSPVAEDPAVGEAATALEGVLRLLRQANLGGSGGYSRILQEATEEEGAQVVVFLDDDIEVEPASLLRSLAFGRLTTRPTIVGGQMLDLGDPGVVQAAAERVVPGVFWWGPADERTSTHDHAAVAVPDAPWLHERREADYNGWWMCQFPLEAVRRIGLVLPLFLKWDDAEYSLRAKQAGVPTVSLPSAAVWHVAFRTKDDSVEWQAFFHARNRIVVAMLHGGDPVRVAGHSLALDVKQLLAKQYPAARLRHAGIRAALAGPRALERRDDLQRARAIAAAEPALTRLPADAAGSARVVRSPSTAPSGGLLPVWAVVMTVRQLLTGPGRTATRAARADWWVLARHGRIFAPTADGEALFLFATDRRALLRGLREALLLHLRLVVRWRRTAARYEAAAQDLVSPSAWRRRFSRAD</sequence>
<keyword evidence="4" id="KW-1185">Reference proteome</keyword>